<proteinExistence type="predicted"/>
<evidence type="ECO:0000313" key="1">
    <source>
        <dbReference type="EMBL" id="SUA23806.1"/>
    </source>
</evidence>
<sequence length="86" mass="9206">MKCRPNALKRVLTAFVQTGLFALQYGGEEAVGLVSGGIEAQVFAGIQIDLQVLQQFGAVDGFKFGMFGQETFDLQFVSSGNTLQVA</sequence>
<organism evidence="1">
    <name type="scientific">Neisseria gonorrhoeae</name>
    <dbReference type="NCBI Taxonomy" id="485"/>
    <lineage>
        <taxon>Bacteria</taxon>
        <taxon>Pseudomonadati</taxon>
        <taxon>Pseudomonadota</taxon>
        <taxon>Betaproteobacteria</taxon>
        <taxon>Neisseriales</taxon>
        <taxon>Neisseriaceae</taxon>
        <taxon>Neisseria</taxon>
    </lineage>
</organism>
<name>A0A378VZ54_NEIGO</name>
<accession>A0A378VZ54</accession>
<dbReference type="EMBL" id="UGRI01000001">
    <property type="protein sequence ID" value="SUA23806.1"/>
    <property type="molecule type" value="Genomic_DNA"/>
</dbReference>
<dbReference type="AlphaFoldDB" id="A0A378VZ54"/>
<gene>
    <name evidence="1" type="ORF">NCTC11421_01796</name>
</gene>
<reference evidence="1" key="1">
    <citation type="submission" date="2018-06" db="EMBL/GenBank/DDBJ databases">
        <authorList>
            <consortium name="Pathogen Informatics"/>
            <person name="Doyle S."/>
        </authorList>
    </citation>
    <scope>NUCLEOTIDE SEQUENCE [LARGE SCALE GENOMIC DNA]</scope>
    <source>
        <strain evidence="1">NCTC11421</strain>
    </source>
</reference>
<protein>
    <submittedName>
        <fullName evidence="1">Uncharacterized protein</fullName>
    </submittedName>
</protein>